<dbReference type="InterPro" id="IPR036322">
    <property type="entry name" value="WD40_repeat_dom_sf"/>
</dbReference>
<dbReference type="Pfam" id="PF21719">
    <property type="entry name" value="MIOS_a-sol"/>
    <property type="match status" value="1"/>
</dbReference>
<dbReference type="Pfam" id="PF21720">
    <property type="entry name" value="MIOS_WD40"/>
    <property type="match status" value="1"/>
</dbReference>
<dbReference type="CDD" id="cd16691">
    <property type="entry name" value="mRING-H2-C3H3C2_Mio"/>
    <property type="match status" value="1"/>
</dbReference>
<feature type="domain" description="GATOR2 complex protein MIO zinc-ribbon like" evidence="4">
    <location>
        <begin position="754"/>
        <end position="869"/>
    </location>
</feature>
<dbReference type="Gene3D" id="2.130.10.10">
    <property type="entry name" value="YVTN repeat-like/Quinoprotein amine dehydrogenase"/>
    <property type="match status" value="1"/>
</dbReference>
<feature type="domain" description="MIOS-like alpha-solenoid" evidence="5">
    <location>
        <begin position="404"/>
        <end position="639"/>
    </location>
</feature>
<evidence type="ECO:0000256" key="1">
    <source>
        <dbReference type="ARBA" id="ARBA00009713"/>
    </source>
</evidence>
<evidence type="ECO:0000259" key="4">
    <source>
        <dbReference type="Pfam" id="PF17034"/>
    </source>
</evidence>
<dbReference type="Pfam" id="PF17034">
    <property type="entry name" value="zinc_ribbon_16"/>
    <property type="match status" value="1"/>
</dbReference>
<proteinExistence type="inferred from homology"/>
<reference evidence="6 7" key="1">
    <citation type="submission" date="2021-06" db="EMBL/GenBank/DDBJ databases">
        <title>Caerostris extrusa draft genome.</title>
        <authorList>
            <person name="Kono N."/>
            <person name="Arakawa K."/>
        </authorList>
    </citation>
    <scope>NUCLEOTIDE SEQUENCE [LARGE SCALE GENOMIC DNA]</scope>
</reference>
<dbReference type="PANTHER" id="PTHR16453">
    <property type="entry name" value="WD40 DOMAIN-CONTAINING PROTEIN MIO FAMILY MEMBER"/>
    <property type="match status" value="1"/>
</dbReference>
<dbReference type="GO" id="GO:0005737">
    <property type="term" value="C:cytoplasm"/>
    <property type="evidence" value="ECO:0007669"/>
    <property type="project" value="TreeGrafter"/>
</dbReference>
<evidence type="ECO:0000313" key="6">
    <source>
        <dbReference type="EMBL" id="GIY22049.1"/>
    </source>
</evidence>
<keyword evidence="3" id="KW-0677">Repeat</keyword>
<gene>
    <name evidence="6" type="primary">mios</name>
    <name evidence="6" type="ORF">CEXT_410491</name>
</gene>
<keyword evidence="2" id="KW-0853">WD repeat</keyword>
<comment type="caution">
    <text evidence="6">The sequence shown here is derived from an EMBL/GenBank/DDBJ whole genome shotgun (WGS) entry which is preliminary data.</text>
</comment>
<dbReference type="SUPFAM" id="SSF50978">
    <property type="entry name" value="WD40 repeat-like"/>
    <property type="match status" value="1"/>
</dbReference>
<dbReference type="InterPro" id="IPR015943">
    <property type="entry name" value="WD40/YVTN_repeat-like_dom_sf"/>
</dbReference>
<keyword evidence="7" id="KW-1185">Reference proteome</keyword>
<dbReference type="InterPro" id="IPR031488">
    <property type="entry name" value="Zn_ribbon_mio"/>
</dbReference>
<accession>A0AAV4RLX1</accession>
<dbReference type="Proteomes" id="UP001054945">
    <property type="component" value="Unassembled WGS sequence"/>
</dbReference>
<dbReference type="GO" id="GO:0034198">
    <property type="term" value="P:cellular response to amino acid starvation"/>
    <property type="evidence" value="ECO:0007669"/>
    <property type="project" value="TreeGrafter"/>
</dbReference>
<sequence>MCAMKVDIAWSPTEYNRFITVGTDIQLYEVEELKDGIVKPSAIVISDSSCANLIASSSDHQYLKISILYIFIVFSWYPKLDHPLLLAVGMANGRVVLESLDPNSSRDAEIVGREFIPKQSRSCNCVSWNPTEANVLISGLDKHRGDNCIQVWDITRSSYIPSAIDAVTSFDRRSMFTLDSTTVQKSILEFGPSESAQSIHWFRNNPKLFVCGMSLKHLKLYDTRDGTKHQESTTSKAVYNLCVDPDVEHRLASSIDNTFLLWDVRNFEKPVATFNKPKPITKLCWSPTRSGILAVLCKDSFTIDVYDIQSPAGNDEVEPAVVERNLEPFSSQSIMSFAWHPSNENRMLTISQNNQLLDYTIFDRITLNWSPTSEIVWTYGRKILQCVDSRDEFYSCLNDISVKMRKRACQGYGLKMPKIWMNAELADDPSLNGVWMWLDLVKSAEVDTKRRHHHHRHHPKYEGVHSVICGENGTSTLSQSEPLSVTWIGINSTECKILKFSSEEDRALQLCGWGADFDSNSFTKFLDRLEIDGQFSRAATIAVFNLEIRKAIKILSKGALTRSYKGSADLNAVAMGLSGYTQERTALWREVSNTLKSNLMDPYLCAMFTFLTAEDDNYEEILNEQRIAVQDRMAFACLYLNDRKLADFLESLRKRMTETGNLDGILLTGLTNDGLSLIQRYVDTTGDVQTASFIILHTLPSQVCKDPRANAWVSSYRDLLDTWMQWKQRALFDVNWFSKNTHANKPTQQVFVCCNFCRKSVSNYFQFRPSDGTRAVQTPITANRKITCCPGCRKPLPRCSLCLCHMGTPAGLHWQRQTESGSERKKMTDFSDWLTWCQTCRHGGHSVHILEWFKHHNECPVTGCMCKCMTLDATAKLDSEMNS</sequence>
<dbReference type="InterPro" id="IPR037593">
    <property type="entry name" value="MIOS/Sea4"/>
</dbReference>
<protein>
    <submittedName>
        <fullName evidence="6">GATOR complex protein MIOS</fullName>
    </submittedName>
</protein>
<evidence type="ECO:0000256" key="3">
    <source>
        <dbReference type="ARBA" id="ARBA00022737"/>
    </source>
</evidence>
<dbReference type="PANTHER" id="PTHR16453:SF9">
    <property type="entry name" value="GATOR COMPLEX PROTEIN MIOS"/>
    <property type="match status" value="1"/>
</dbReference>
<dbReference type="GO" id="GO:1904263">
    <property type="term" value="P:positive regulation of TORC1 signaling"/>
    <property type="evidence" value="ECO:0007669"/>
    <property type="project" value="TreeGrafter"/>
</dbReference>
<dbReference type="InterPro" id="IPR001680">
    <property type="entry name" value="WD40_rpt"/>
</dbReference>
<dbReference type="SMART" id="SM00320">
    <property type="entry name" value="WD40"/>
    <property type="match status" value="5"/>
</dbReference>
<evidence type="ECO:0000259" key="5">
    <source>
        <dbReference type="Pfam" id="PF21719"/>
    </source>
</evidence>
<dbReference type="AlphaFoldDB" id="A0AAV4RLX1"/>
<dbReference type="InterPro" id="IPR049092">
    <property type="entry name" value="MIOS_a-sol"/>
</dbReference>
<name>A0AAV4RLX1_CAEEX</name>
<dbReference type="EMBL" id="BPLR01008098">
    <property type="protein sequence ID" value="GIY22049.1"/>
    <property type="molecule type" value="Genomic_DNA"/>
</dbReference>
<organism evidence="6 7">
    <name type="scientific">Caerostris extrusa</name>
    <name type="common">Bark spider</name>
    <name type="synonym">Caerostris bankana</name>
    <dbReference type="NCBI Taxonomy" id="172846"/>
    <lineage>
        <taxon>Eukaryota</taxon>
        <taxon>Metazoa</taxon>
        <taxon>Ecdysozoa</taxon>
        <taxon>Arthropoda</taxon>
        <taxon>Chelicerata</taxon>
        <taxon>Arachnida</taxon>
        <taxon>Araneae</taxon>
        <taxon>Araneomorphae</taxon>
        <taxon>Entelegynae</taxon>
        <taxon>Araneoidea</taxon>
        <taxon>Araneidae</taxon>
        <taxon>Caerostris</taxon>
    </lineage>
</organism>
<evidence type="ECO:0000256" key="2">
    <source>
        <dbReference type="ARBA" id="ARBA00022574"/>
    </source>
</evidence>
<evidence type="ECO:0000313" key="7">
    <source>
        <dbReference type="Proteomes" id="UP001054945"/>
    </source>
</evidence>
<comment type="similarity">
    <text evidence="1">Belongs to the WD repeat mio family.</text>
</comment>